<dbReference type="Proteomes" id="UP000219058">
    <property type="component" value="Unassembled WGS sequence"/>
</dbReference>
<dbReference type="Gene3D" id="1.10.3290.10">
    <property type="entry name" value="Fido-like domain"/>
    <property type="match status" value="1"/>
</dbReference>
<name>A0A2A6EGD1_PREIN</name>
<dbReference type="InterPro" id="IPR003812">
    <property type="entry name" value="Fido"/>
</dbReference>
<dbReference type="RefSeq" id="WP_097549944.1">
    <property type="nucleotide sequence ID" value="NZ_NSLY01000010.1"/>
</dbReference>
<sequence length="368" mass="42508">MNSKYIWQDTDLRNITWQDCAFSSLLSEVNLLRGKLLGRLSLFGFKEQSDFMLNALTEETVHSSAIEGERLNSDSVRSSVAKQLGLEYEGLPKTNHYTEGVVQVMVDATQHFDEPINEERLFRWHSALFPTGHSGMYKITVGNWRQGKEPMQVVSGAMGRQKIHYEAPPSSEVPQMMRHFFEWIEGDAPAIDPLVKAAVAHLWFLTIHPFDDGNGRLCRTVTEILLSRADDTSQRYYSLSSEILNHRKDYYAQLEKAQHGKADITEWITWFLHTLRSALNVALEKTENTIRKVRFWDKHKDLKLNERQRKVLNMLLDGFEGKLNSSKWYKINHCSQDTAIRDLNDLVDKKVLRKSDEGGRSTNYELTI</sequence>
<protein>
    <submittedName>
        <fullName evidence="4">Cell filamentation protein Fic</fullName>
    </submittedName>
</protein>
<dbReference type="Pfam" id="PF02661">
    <property type="entry name" value="Fic"/>
    <property type="match status" value="1"/>
</dbReference>
<proteinExistence type="predicted"/>
<dbReference type="Pfam" id="PF13776">
    <property type="entry name" value="DUF4172"/>
    <property type="match status" value="1"/>
</dbReference>
<keyword evidence="2" id="KW-0547">Nucleotide-binding</keyword>
<dbReference type="InterPro" id="IPR036597">
    <property type="entry name" value="Fido-like_dom_sf"/>
</dbReference>
<dbReference type="InterPro" id="IPR025230">
    <property type="entry name" value="DUF4172"/>
</dbReference>
<feature type="binding site" evidence="2">
    <location>
        <begin position="250"/>
        <end position="251"/>
    </location>
    <ligand>
        <name>ATP</name>
        <dbReference type="ChEBI" id="CHEBI:30616"/>
    </ligand>
</feature>
<comment type="caution">
    <text evidence="4">The sequence shown here is derived from an EMBL/GenBank/DDBJ whole genome shotgun (WGS) entry which is preliminary data.</text>
</comment>
<accession>A0A2A6EGD1</accession>
<evidence type="ECO:0000259" key="3">
    <source>
        <dbReference type="PROSITE" id="PS51459"/>
    </source>
</evidence>
<evidence type="ECO:0000313" key="4">
    <source>
        <dbReference type="EMBL" id="PDP60497.1"/>
    </source>
</evidence>
<keyword evidence="2" id="KW-0067">ATP-binding</keyword>
<evidence type="ECO:0000313" key="5">
    <source>
        <dbReference type="Proteomes" id="UP000219058"/>
    </source>
</evidence>
<feature type="binding site" evidence="2">
    <location>
        <begin position="212"/>
        <end position="219"/>
    </location>
    <ligand>
        <name>ATP</name>
        <dbReference type="ChEBI" id="CHEBI:30616"/>
    </ligand>
</feature>
<dbReference type="PANTHER" id="PTHR13504:SF33">
    <property type="entry name" value="FIC FAMILY PROTEIN"/>
    <property type="match status" value="1"/>
</dbReference>
<reference evidence="4 5" key="1">
    <citation type="submission" date="2017-09" db="EMBL/GenBank/DDBJ databases">
        <title>Phase variable restriction modification systems are present in the genome sequences of periodontal pathogens Prevotella intermedia, Tannerella forsythia and Porphyromonas gingivalis.</title>
        <authorList>
            <person name="Haigh R.D."/>
            <person name="Crawford L."/>
            <person name="Ralph J."/>
            <person name="Wanford J."/>
            <person name="Vartoukian S.R."/>
            <person name="Hijazib K."/>
            <person name="Wade W."/>
            <person name="Oggioni M.R."/>
        </authorList>
    </citation>
    <scope>NUCLEOTIDE SEQUENCE [LARGE SCALE GENOMIC DNA]</scope>
    <source>
        <strain evidence="4 5">WW2834</strain>
    </source>
</reference>
<dbReference type="InterPro" id="IPR040198">
    <property type="entry name" value="Fido_containing"/>
</dbReference>
<organism evidence="4 5">
    <name type="scientific">Prevotella intermedia</name>
    <dbReference type="NCBI Taxonomy" id="28131"/>
    <lineage>
        <taxon>Bacteria</taxon>
        <taxon>Pseudomonadati</taxon>
        <taxon>Bacteroidota</taxon>
        <taxon>Bacteroidia</taxon>
        <taxon>Bacteroidales</taxon>
        <taxon>Prevotellaceae</taxon>
        <taxon>Prevotella</taxon>
    </lineage>
</organism>
<gene>
    <name evidence="4" type="ORF">CLI71_05000</name>
</gene>
<dbReference type="GO" id="GO:0005524">
    <property type="term" value="F:ATP binding"/>
    <property type="evidence" value="ECO:0007669"/>
    <property type="project" value="UniProtKB-KW"/>
</dbReference>
<evidence type="ECO:0000256" key="2">
    <source>
        <dbReference type="PIRSR" id="PIRSR640198-2"/>
    </source>
</evidence>
<evidence type="ECO:0000256" key="1">
    <source>
        <dbReference type="PIRSR" id="PIRSR640198-1"/>
    </source>
</evidence>
<dbReference type="SUPFAM" id="SSF140931">
    <property type="entry name" value="Fic-like"/>
    <property type="match status" value="1"/>
</dbReference>
<dbReference type="EMBL" id="NSLY01000010">
    <property type="protein sequence ID" value="PDP60497.1"/>
    <property type="molecule type" value="Genomic_DNA"/>
</dbReference>
<feature type="active site" evidence="1">
    <location>
        <position position="208"/>
    </location>
</feature>
<feature type="domain" description="Fido" evidence="3">
    <location>
        <begin position="116"/>
        <end position="273"/>
    </location>
</feature>
<dbReference type="PROSITE" id="PS51459">
    <property type="entry name" value="FIDO"/>
    <property type="match status" value="1"/>
</dbReference>
<dbReference type="PANTHER" id="PTHR13504">
    <property type="entry name" value="FIDO DOMAIN-CONTAINING PROTEIN DDB_G0283145"/>
    <property type="match status" value="1"/>
</dbReference>
<dbReference type="AlphaFoldDB" id="A0A2A6EGD1"/>